<reference evidence="1" key="1">
    <citation type="journal article" date="2022" name="bioRxiv">
        <title>Sequencing and chromosome-scale assembly of the giantPleurodeles waltlgenome.</title>
        <authorList>
            <person name="Brown T."/>
            <person name="Elewa A."/>
            <person name="Iarovenko S."/>
            <person name="Subramanian E."/>
            <person name="Araus A.J."/>
            <person name="Petzold A."/>
            <person name="Susuki M."/>
            <person name="Suzuki K.-i.T."/>
            <person name="Hayashi T."/>
            <person name="Toyoda A."/>
            <person name="Oliveira C."/>
            <person name="Osipova E."/>
            <person name="Leigh N.D."/>
            <person name="Simon A."/>
            <person name="Yun M.H."/>
        </authorList>
    </citation>
    <scope>NUCLEOTIDE SEQUENCE</scope>
    <source>
        <strain evidence="1">20211129_DDA</strain>
        <tissue evidence="1">Liver</tissue>
    </source>
</reference>
<sequence>MCHPRLAHRGNPLCPHAPLATLLCGSAAPQTTHCPLTSRGLLLRQSPLRSRGARPDTVGLFVRDPPRVRLLMPGFGHPCCRSAPFACVRASWPSTICELRRRWALVTSRHPDRDASARRPGLRVRAPKQAACLTGAHKHLLQSRGALRATDQAVKPRRTGYLPSV</sequence>
<organism evidence="1 2">
    <name type="scientific">Pleurodeles waltl</name>
    <name type="common">Iberian ribbed newt</name>
    <dbReference type="NCBI Taxonomy" id="8319"/>
    <lineage>
        <taxon>Eukaryota</taxon>
        <taxon>Metazoa</taxon>
        <taxon>Chordata</taxon>
        <taxon>Craniata</taxon>
        <taxon>Vertebrata</taxon>
        <taxon>Euteleostomi</taxon>
        <taxon>Amphibia</taxon>
        <taxon>Batrachia</taxon>
        <taxon>Caudata</taxon>
        <taxon>Salamandroidea</taxon>
        <taxon>Salamandridae</taxon>
        <taxon>Pleurodelinae</taxon>
        <taxon>Pleurodeles</taxon>
    </lineage>
</organism>
<dbReference type="AlphaFoldDB" id="A0AAV7LY84"/>
<accession>A0AAV7LY84</accession>
<dbReference type="Proteomes" id="UP001066276">
    <property type="component" value="Chromosome 11"/>
</dbReference>
<comment type="caution">
    <text evidence="1">The sequence shown here is derived from an EMBL/GenBank/DDBJ whole genome shotgun (WGS) entry which is preliminary data.</text>
</comment>
<keyword evidence="2" id="KW-1185">Reference proteome</keyword>
<gene>
    <name evidence="1" type="ORF">NDU88_005770</name>
</gene>
<evidence type="ECO:0000313" key="1">
    <source>
        <dbReference type="EMBL" id="KAJ1092660.1"/>
    </source>
</evidence>
<evidence type="ECO:0000313" key="2">
    <source>
        <dbReference type="Proteomes" id="UP001066276"/>
    </source>
</evidence>
<name>A0AAV7LY84_PLEWA</name>
<proteinExistence type="predicted"/>
<dbReference type="EMBL" id="JANPWB010000015">
    <property type="protein sequence ID" value="KAJ1092660.1"/>
    <property type="molecule type" value="Genomic_DNA"/>
</dbReference>
<protein>
    <submittedName>
        <fullName evidence="1">Uncharacterized protein</fullName>
    </submittedName>
</protein>